<evidence type="ECO:0000313" key="2">
    <source>
        <dbReference type="Proteomes" id="UP001377168"/>
    </source>
</evidence>
<dbReference type="EMBL" id="JBBKAJ010000022">
    <property type="protein sequence ID" value="MEJ8636939.1"/>
    <property type="molecule type" value="Genomic_DNA"/>
</dbReference>
<comment type="caution">
    <text evidence="1">The sequence shown here is derived from an EMBL/GenBank/DDBJ whole genome shotgun (WGS) entry which is preliminary data.</text>
</comment>
<protein>
    <submittedName>
        <fullName evidence="1">GNAT family N-acetyltransferase</fullName>
    </submittedName>
</protein>
<reference evidence="1" key="1">
    <citation type="submission" date="2024-03" db="EMBL/GenBank/DDBJ databases">
        <title>Novel Streptomyces species of biotechnological and ecological value are a feature of Machair soil.</title>
        <authorList>
            <person name="Prole J.R."/>
            <person name="Goodfellow M."/>
            <person name="Allenby N."/>
            <person name="Ward A.C."/>
        </authorList>
    </citation>
    <scope>NUCLEOTIDE SEQUENCE</scope>
    <source>
        <strain evidence="1">MS2.AVA.5</strain>
    </source>
</reference>
<organism evidence="1 2">
    <name type="scientific">Streptomyces achmelvichensis</name>
    <dbReference type="NCBI Taxonomy" id="3134111"/>
    <lineage>
        <taxon>Bacteria</taxon>
        <taxon>Bacillati</taxon>
        <taxon>Actinomycetota</taxon>
        <taxon>Actinomycetes</taxon>
        <taxon>Kitasatosporales</taxon>
        <taxon>Streptomycetaceae</taxon>
        <taxon>Streptomyces</taxon>
    </lineage>
</organism>
<keyword evidence="2" id="KW-1185">Reference proteome</keyword>
<proteinExistence type="predicted"/>
<evidence type="ECO:0000313" key="1">
    <source>
        <dbReference type="EMBL" id="MEJ8636939.1"/>
    </source>
</evidence>
<sequence>MDHTITVRPAAAAADWPDVEELLSARGSVKGCWCMFFRQTPQERRETEWGEGNRRALRALVDDGRRPGLVARRDRTPVGWVSVAPRTEYSRLDRSPVSKPVDDVPVWAMVCLYVGKEHRGTGVARELVRGAVSFARDNGARTVEAHPVDDTMGPVGAGEAFHGLVSLLTAEGFSEVARRSPKRPVMRRQLT</sequence>
<gene>
    <name evidence="1" type="ORF">WKI67_26605</name>
</gene>
<dbReference type="Proteomes" id="UP001377168">
    <property type="component" value="Unassembled WGS sequence"/>
</dbReference>
<accession>A0ACC6Q022</accession>
<name>A0ACC6Q022_9ACTN</name>